<proteinExistence type="inferred from homology"/>
<evidence type="ECO:0000256" key="6">
    <source>
        <dbReference type="RuleBase" id="RU361113"/>
    </source>
</evidence>
<name>A0A8J6B6M2_9EUKA</name>
<sequence length="488" mass="53944">MGGGVVTNDGSGASYDKHYMANFALFFALGMLNYFLYTTVLSAAKKLADDFNATNQLPLIPWANIAAGFVVRPLNILLERVPILLRIFLNATFMLVGPLMIAFAAVIGNFNVALISIVVVGASLSFGESILLAHVRHFTPQSVAGYSSGTGLAGVAASLFFLILTFLDVPLVVTFVCMSTLSVPFVICFLLLRKPDSMAQHPELADDDREAALIGVSGSGTGSLGQSIAHTRRNSDTPMQMTHHVSAFDEYDEIKGDEYLLGEVDHIGEREMEGLLDLEADGHFEETTALKAEDISAKLARLGVQGSLKLFFHNIGVFFGRVAKAAWVCRRYELQIMLVYFFEYGVSVGNAAKAEPLYDPHAEEDYIALQFAYQFGVLISRSSLSFFKFKCIEVLTFLQFLNFLIWNAQDYFKFKYFTMWVQFPSMLFVGLLGGCIYVNTFYLVMHSTSIPKDLKEICVTLITLTMTVGISGSCLWTLIADHTWLADK</sequence>
<evidence type="ECO:0000313" key="7">
    <source>
        <dbReference type="EMBL" id="KAG9393917.1"/>
    </source>
</evidence>
<evidence type="ECO:0000256" key="5">
    <source>
        <dbReference type="ARBA" id="ARBA00023136"/>
    </source>
</evidence>
<dbReference type="GO" id="GO:0005773">
    <property type="term" value="C:vacuole"/>
    <property type="evidence" value="ECO:0007669"/>
    <property type="project" value="UniProtKB-ARBA"/>
</dbReference>
<dbReference type="GO" id="GO:0016020">
    <property type="term" value="C:membrane"/>
    <property type="evidence" value="ECO:0007669"/>
    <property type="project" value="UniProtKB-UniRule"/>
</dbReference>
<comment type="subcellular location">
    <subcellularLocation>
        <location evidence="1">Endomembrane system</location>
        <topology evidence="1">Multi-pass membrane protein</topology>
    </subcellularLocation>
</comment>
<feature type="transmembrane region" description="Helical" evidence="6">
    <location>
        <begin position="87"/>
        <end position="107"/>
    </location>
</feature>
<dbReference type="PANTHER" id="PTHR10981">
    <property type="entry name" value="BATTENIN"/>
    <property type="match status" value="1"/>
</dbReference>
<reference evidence="7" key="1">
    <citation type="submission" date="2021-05" db="EMBL/GenBank/DDBJ databases">
        <title>A free-living protist that lacks canonical eukaryotic 1 DNA replication and segregation systems.</title>
        <authorList>
            <person name="Salas-Leiva D.E."/>
            <person name="Tromer E.C."/>
            <person name="Curtis B.A."/>
            <person name="Jerlstrom-Hultqvist J."/>
            <person name="Kolisko M."/>
            <person name="Yi Z."/>
            <person name="Salas-Leiva J.S."/>
            <person name="Gallot-Lavallee L."/>
            <person name="Kops G.J.P.L."/>
            <person name="Archibald J.M."/>
            <person name="Simpson A.G.B."/>
            <person name="Roger A.J."/>
        </authorList>
    </citation>
    <scope>NUCLEOTIDE SEQUENCE</scope>
    <source>
        <strain evidence="7">BICM</strain>
    </source>
</reference>
<comment type="similarity">
    <text evidence="2 6">Belongs to the battenin family.</text>
</comment>
<keyword evidence="3 6" id="KW-0812">Transmembrane</keyword>
<evidence type="ECO:0000313" key="8">
    <source>
        <dbReference type="Proteomes" id="UP000717585"/>
    </source>
</evidence>
<evidence type="ECO:0000256" key="3">
    <source>
        <dbReference type="ARBA" id="ARBA00022692"/>
    </source>
</evidence>
<evidence type="ECO:0000256" key="2">
    <source>
        <dbReference type="ARBA" id="ARBA00007467"/>
    </source>
</evidence>
<feature type="transmembrane region" description="Helical" evidence="6">
    <location>
        <begin position="57"/>
        <end position="75"/>
    </location>
</feature>
<protein>
    <submittedName>
        <fullName evidence="7">Batten's disease protein Cln3</fullName>
    </submittedName>
</protein>
<feature type="transmembrane region" description="Helical" evidence="6">
    <location>
        <begin position="113"/>
        <end position="133"/>
    </location>
</feature>
<dbReference type="Pfam" id="PF02487">
    <property type="entry name" value="CLN3"/>
    <property type="match status" value="1"/>
</dbReference>
<dbReference type="AlphaFoldDB" id="A0A8J6B6M2"/>
<dbReference type="Proteomes" id="UP000717585">
    <property type="component" value="Unassembled WGS sequence"/>
</dbReference>
<feature type="transmembrane region" description="Helical" evidence="6">
    <location>
        <begin position="172"/>
        <end position="192"/>
    </location>
</feature>
<keyword evidence="8" id="KW-1185">Reference proteome</keyword>
<dbReference type="OrthoDB" id="5965864at2759"/>
<dbReference type="EMBL" id="JAHDYR010000019">
    <property type="protein sequence ID" value="KAG9393917.1"/>
    <property type="molecule type" value="Genomic_DNA"/>
</dbReference>
<comment type="caution">
    <text evidence="7">The sequence shown here is derived from an EMBL/GenBank/DDBJ whole genome shotgun (WGS) entry which is preliminary data.</text>
</comment>
<dbReference type="InterPro" id="IPR036259">
    <property type="entry name" value="MFS_trans_sf"/>
</dbReference>
<feature type="transmembrane region" description="Helical" evidence="6">
    <location>
        <begin position="145"/>
        <end position="166"/>
    </location>
</feature>
<dbReference type="PANTHER" id="PTHR10981:SF7">
    <property type="entry name" value="BATTENIN"/>
    <property type="match status" value="1"/>
</dbReference>
<feature type="transmembrane region" description="Helical" evidence="6">
    <location>
        <begin position="387"/>
        <end position="406"/>
    </location>
</feature>
<feature type="transmembrane region" description="Helical" evidence="6">
    <location>
        <begin position="19"/>
        <end position="37"/>
    </location>
</feature>
<accession>A0A8J6B6M2</accession>
<dbReference type="InterPro" id="IPR003492">
    <property type="entry name" value="Battenin_disease_Cln3"/>
</dbReference>
<feature type="transmembrane region" description="Helical" evidence="6">
    <location>
        <begin position="426"/>
        <end position="445"/>
    </location>
</feature>
<dbReference type="GO" id="GO:0012505">
    <property type="term" value="C:endomembrane system"/>
    <property type="evidence" value="ECO:0007669"/>
    <property type="project" value="UniProtKB-SubCell"/>
</dbReference>
<dbReference type="SUPFAM" id="SSF103473">
    <property type="entry name" value="MFS general substrate transporter"/>
    <property type="match status" value="1"/>
</dbReference>
<evidence type="ECO:0000256" key="4">
    <source>
        <dbReference type="ARBA" id="ARBA00022989"/>
    </source>
</evidence>
<gene>
    <name evidence="7" type="ORF">J8273_4517</name>
</gene>
<organism evidence="7 8">
    <name type="scientific">Carpediemonas membranifera</name>
    <dbReference type="NCBI Taxonomy" id="201153"/>
    <lineage>
        <taxon>Eukaryota</taxon>
        <taxon>Metamonada</taxon>
        <taxon>Carpediemonas-like organisms</taxon>
        <taxon>Carpediemonas</taxon>
    </lineage>
</organism>
<keyword evidence="4 6" id="KW-1133">Transmembrane helix</keyword>
<keyword evidence="5 6" id="KW-0472">Membrane</keyword>
<feature type="transmembrane region" description="Helical" evidence="6">
    <location>
        <begin position="457"/>
        <end position="479"/>
    </location>
</feature>
<dbReference type="PRINTS" id="PR01315">
    <property type="entry name" value="BATTENIN"/>
</dbReference>
<evidence type="ECO:0000256" key="1">
    <source>
        <dbReference type="ARBA" id="ARBA00004127"/>
    </source>
</evidence>